<keyword evidence="3" id="KW-1185">Reference proteome</keyword>
<reference evidence="2" key="1">
    <citation type="submission" date="2019-04" db="EMBL/GenBank/DDBJ databases">
        <authorList>
            <consortium name="Science for Life Laboratories"/>
        </authorList>
    </citation>
    <scope>NUCLEOTIDE SEQUENCE</scope>
    <source>
        <strain evidence="2">MBLW1</strain>
    </source>
</reference>
<keyword evidence="1" id="KW-0732">Signal</keyword>
<organism evidence="2">
    <name type="scientific">Tuwongella immobilis</name>
    <dbReference type="NCBI Taxonomy" id="692036"/>
    <lineage>
        <taxon>Bacteria</taxon>
        <taxon>Pseudomonadati</taxon>
        <taxon>Planctomycetota</taxon>
        <taxon>Planctomycetia</taxon>
        <taxon>Gemmatales</taxon>
        <taxon>Gemmataceae</taxon>
        <taxon>Tuwongella</taxon>
    </lineage>
</organism>
<gene>
    <name evidence="2" type="ORF">GMBLW1_26150</name>
</gene>
<dbReference type="EMBL" id="LR586016">
    <property type="protein sequence ID" value="VIP01345.1"/>
    <property type="molecule type" value="Genomic_DNA"/>
</dbReference>
<feature type="chain" id="PRO_5036172719" evidence="1">
    <location>
        <begin position="24"/>
        <end position="135"/>
    </location>
</feature>
<dbReference type="EMBL" id="LR593887">
    <property type="protein sequence ID" value="VTR98128.1"/>
    <property type="molecule type" value="Genomic_DNA"/>
</dbReference>
<feature type="signal peptide" evidence="1">
    <location>
        <begin position="1"/>
        <end position="23"/>
    </location>
</feature>
<evidence type="ECO:0000256" key="1">
    <source>
        <dbReference type="SAM" id="SignalP"/>
    </source>
</evidence>
<dbReference type="AlphaFoldDB" id="A0A6C2YJQ8"/>
<name>A0A6C2YJQ8_9BACT</name>
<sequence length="135" mass="14064">MKLRSIAILGGLLLLVHTGSASAQQITPATAVPLAQPTPQPLLPEPIIPGGLPVASLPGINQYAVPLTIAGALAGIPLDGSLIREGINATAAEITNLNPFRPQPGVVMDLSGRVPAFYQQVNHQRKMLAILQQTD</sequence>
<proteinExistence type="predicted"/>
<dbReference type="KEGG" id="tim:GMBLW1_26150"/>
<dbReference type="RefSeq" id="WP_162656561.1">
    <property type="nucleotide sequence ID" value="NZ_LR593887.1"/>
</dbReference>
<accession>A0A6C2YJQ8</accession>
<protein>
    <submittedName>
        <fullName evidence="2">Uncharacterized protein</fullName>
    </submittedName>
</protein>
<evidence type="ECO:0000313" key="2">
    <source>
        <dbReference type="EMBL" id="VIP01345.1"/>
    </source>
</evidence>
<dbReference type="Proteomes" id="UP000464378">
    <property type="component" value="Chromosome"/>
</dbReference>
<evidence type="ECO:0000313" key="3">
    <source>
        <dbReference type="Proteomes" id="UP000464378"/>
    </source>
</evidence>
<dbReference type="InParanoid" id="A0A6C2YJQ8"/>